<dbReference type="AlphaFoldDB" id="A0A3A8EKE0"/>
<dbReference type="Proteomes" id="UP000282388">
    <property type="component" value="Unassembled WGS sequence"/>
</dbReference>
<reference evidence="1 2" key="1">
    <citation type="submission" date="2018-09" db="EMBL/GenBank/DDBJ databases">
        <title>The draft genome of Acinetobacter spp. strains.</title>
        <authorList>
            <person name="Qin J."/>
            <person name="Feng Y."/>
            <person name="Zong Z."/>
        </authorList>
    </citation>
    <scope>NUCLEOTIDE SEQUENCE [LARGE SCALE GENOMIC DNA]</scope>
    <source>
        <strain evidence="1 2">WCHAc060012</strain>
    </source>
</reference>
<evidence type="ECO:0000313" key="1">
    <source>
        <dbReference type="EMBL" id="RKG30424.1"/>
    </source>
</evidence>
<accession>A0A3A8EKE0</accession>
<organism evidence="1 2">
    <name type="scientific">Acinetobacter tianfuensis</name>
    <dbReference type="NCBI Taxonomy" id="2419603"/>
    <lineage>
        <taxon>Bacteria</taxon>
        <taxon>Pseudomonadati</taxon>
        <taxon>Pseudomonadota</taxon>
        <taxon>Gammaproteobacteria</taxon>
        <taxon>Moraxellales</taxon>
        <taxon>Moraxellaceae</taxon>
        <taxon>Acinetobacter</taxon>
    </lineage>
</organism>
<gene>
    <name evidence="1" type="ORF">D7V32_11215</name>
</gene>
<evidence type="ECO:0000313" key="2">
    <source>
        <dbReference type="Proteomes" id="UP000282388"/>
    </source>
</evidence>
<name>A0A3A8EKE0_9GAMM</name>
<dbReference type="OrthoDB" id="6712635at2"/>
<sequence length="82" mass="9863">MSNKQDLDYVGQKIIEVLQEEFPNDTGYVQSKINRLSEMDNKYQTFAWALDQLDHENKSRLFEKLGLDIDNQIYYRQLFQQL</sequence>
<comment type="caution">
    <text evidence="1">The sequence shown here is derived from an EMBL/GenBank/DDBJ whole genome shotgun (WGS) entry which is preliminary data.</text>
</comment>
<proteinExistence type="predicted"/>
<dbReference type="EMBL" id="RAXV01000024">
    <property type="protein sequence ID" value="RKG30424.1"/>
    <property type="molecule type" value="Genomic_DNA"/>
</dbReference>
<protein>
    <submittedName>
        <fullName evidence="1">Uncharacterized protein</fullName>
    </submittedName>
</protein>
<keyword evidence="2" id="KW-1185">Reference proteome</keyword>
<dbReference type="RefSeq" id="WP_120402966.1">
    <property type="nucleotide sequence ID" value="NZ_RAXV01000024.1"/>
</dbReference>